<dbReference type="RefSeq" id="WP_138400941.1">
    <property type="nucleotide sequence ID" value="NZ_JBAFVI010000006.1"/>
</dbReference>
<dbReference type="PANTHER" id="PTHR43476">
    <property type="entry name" value="3-(3-HYDROXY-PHENYL)PROPIONATE/3-HYDROXYCINNAMIC ACID HYDROXYLASE"/>
    <property type="match status" value="1"/>
</dbReference>
<evidence type="ECO:0000256" key="1">
    <source>
        <dbReference type="ARBA" id="ARBA00023002"/>
    </source>
</evidence>
<gene>
    <name evidence="3" type="ORF">FBQ73_18355</name>
</gene>
<dbReference type="GeneID" id="95775414"/>
<evidence type="ECO:0000313" key="4">
    <source>
        <dbReference type="Proteomes" id="UP000305131"/>
    </source>
</evidence>
<dbReference type="GO" id="GO:0008688">
    <property type="term" value="F:3-(3-hydroxyphenyl)propionate hydroxylase activity"/>
    <property type="evidence" value="ECO:0007669"/>
    <property type="project" value="TreeGrafter"/>
</dbReference>
<dbReference type="EMBL" id="VAUP01000037">
    <property type="protein sequence ID" value="TLX41427.1"/>
    <property type="molecule type" value="Genomic_DNA"/>
</dbReference>
<dbReference type="InterPro" id="IPR002938">
    <property type="entry name" value="FAD-bd"/>
</dbReference>
<reference evidence="3 4" key="1">
    <citation type="submission" date="2019-05" db="EMBL/GenBank/DDBJ databases">
        <authorList>
            <person name="Zhou X."/>
        </authorList>
    </citation>
    <scope>NUCLEOTIDE SEQUENCE [LARGE SCALE GENOMIC DNA]</scope>
    <source>
        <strain evidence="3 4">DSM 432</strain>
    </source>
</reference>
<dbReference type="PRINTS" id="PR00420">
    <property type="entry name" value="RNGMNOXGNASE"/>
</dbReference>
<comment type="caution">
    <text evidence="3">The sequence shown here is derived from an EMBL/GenBank/DDBJ whole genome shotgun (WGS) entry which is preliminary data.</text>
</comment>
<dbReference type="OrthoDB" id="9791689at2"/>
<name>A0A6C1KD09_XANAU</name>
<protein>
    <submittedName>
        <fullName evidence="3">Bifunctional 3-(3-hydroxy-phenyl)propionate/3-hydroxycinnamic acid hydroxylase</fullName>
    </submittedName>
</protein>
<dbReference type="Gene3D" id="3.30.70.2450">
    <property type="match status" value="1"/>
</dbReference>
<dbReference type="GO" id="GO:0071949">
    <property type="term" value="F:FAD binding"/>
    <property type="evidence" value="ECO:0007669"/>
    <property type="project" value="InterPro"/>
</dbReference>
<dbReference type="InterPro" id="IPR036188">
    <property type="entry name" value="FAD/NAD-bd_sf"/>
</dbReference>
<keyword evidence="1" id="KW-0560">Oxidoreductase</keyword>
<dbReference type="PANTHER" id="PTHR43476:SF3">
    <property type="entry name" value="FAD-BINDING MONOOXYGENASE"/>
    <property type="match status" value="1"/>
</dbReference>
<evidence type="ECO:0000259" key="2">
    <source>
        <dbReference type="Pfam" id="PF01494"/>
    </source>
</evidence>
<evidence type="ECO:0000313" key="3">
    <source>
        <dbReference type="EMBL" id="TLX41427.1"/>
    </source>
</evidence>
<sequence>MTPTKSAASHGLFDDTGAPRPGGFDADVAIVGAGPVGTLLAVLLGLRGHRVTLVEKWPTAYAQPRAVTYDHEIARILSILGIDSDQDDAINYHDELYYWKNAKGETLLVVDWASTSASGWRVRYWFNQPDLEKRLRRIAGEVPSVTLRWGWQATALSQDADGVLLGGTVTNAAGETTTETIRARYVVGADGANSFVRQALGLDFVDHGFFFDWLILDMLPHGPYEMSPSQWQLCDPQRPTTIVPAGPGRRRWEYMVLPGEDPQALAAPESAWRLLEPWGLTPQNATLERSAVYRFQARWAETWRRGRGLIAGDAAHLMPPFAGEGMCAGLRDSVALAWRLDLILSGKANDRLLDTYGTERKAHARHYIEFSMDLGKIICITDPEEADARDRRMIAELAASDGTPVPTDVACLGSGAWVEGTPHAGELSVQGIVSTTERSGRFDDVVGRGWMVLGLGASPEAVLTEQQRAALRFLDGRCVHIGFEGTDCDAVDVNGAYAQWLGRIGARYVVLRPDFYVAASAASEDDLRRVMDQVLERLHLSKFEVRDGQPDRTAHSA</sequence>
<dbReference type="Proteomes" id="UP000305131">
    <property type="component" value="Unassembled WGS sequence"/>
</dbReference>
<dbReference type="Gene3D" id="3.50.50.60">
    <property type="entry name" value="FAD/NAD(P)-binding domain"/>
    <property type="match status" value="1"/>
</dbReference>
<feature type="domain" description="FAD-binding" evidence="2">
    <location>
        <begin position="25"/>
        <end position="371"/>
    </location>
</feature>
<dbReference type="GO" id="GO:0019622">
    <property type="term" value="P:3-(3-hydroxy)phenylpropionate catabolic process"/>
    <property type="evidence" value="ECO:0007669"/>
    <property type="project" value="TreeGrafter"/>
</dbReference>
<dbReference type="SUPFAM" id="SSF51905">
    <property type="entry name" value="FAD/NAD(P)-binding domain"/>
    <property type="match status" value="1"/>
</dbReference>
<accession>A0A6C1KD09</accession>
<proteinExistence type="predicted"/>
<dbReference type="Pfam" id="PF01494">
    <property type="entry name" value="FAD_binding_3"/>
    <property type="match status" value="1"/>
</dbReference>
<dbReference type="NCBIfam" id="NF004829">
    <property type="entry name" value="PRK06183.1-3"/>
    <property type="match status" value="1"/>
</dbReference>
<dbReference type="InterPro" id="IPR050631">
    <property type="entry name" value="PheA/TfdB_FAD_monoxygenase"/>
</dbReference>
<dbReference type="AlphaFoldDB" id="A0A6C1KD09"/>
<dbReference type="Gene3D" id="3.40.30.120">
    <property type="match status" value="1"/>
</dbReference>
<organism evidence="3 4">
    <name type="scientific">Xanthobacter autotrophicus</name>
    <dbReference type="NCBI Taxonomy" id="280"/>
    <lineage>
        <taxon>Bacteria</taxon>
        <taxon>Pseudomonadati</taxon>
        <taxon>Pseudomonadota</taxon>
        <taxon>Alphaproteobacteria</taxon>
        <taxon>Hyphomicrobiales</taxon>
        <taxon>Xanthobacteraceae</taxon>
        <taxon>Xanthobacter</taxon>
    </lineage>
</organism>